<organism evidence="1 2">
    <name type="scientific">Bradyrhizobium quebecense</name>
    <dbReference type="NCBI Taxonomy" id="2748629"/>
    <lineage>
        <taxon>Bacteria</taxon>
        <taxon>Pseudomonadati</taxon>
        <taxon>Pseudomonadota</taxon>
        <taxon>Alphaproteobacteria</taxon>
        <taxon>Hyphomicrobiales</taxon>
        <taxon>Nitrobacteraceae</taxon>
        <taxon>Bradyrhizobium</taxon>
    </lineage>
</organism>
<keyword evidence="2" id="KW-1185">Reference proteome</keyword>
<dbReference type="Proteomes" id="UP000692816">
    <property type="component" value="Chromosome"/>
</dbReference>
<dbReference type="EMBL" id="CP088282">
    <property type="protein sequence ID" value="UGY00504.1"/>
    <property type="molecule type" value="Genomic_DNA"/>
</dbReference>
<name>A0ACD3V275_9BRAD</name>
<accession>A0ACD3V275</accession>
<gene>
    <name evidence="1" type="ORF">J4P68_0024920</name>
</gene>
<evidence type="ECO:0000313" key="1">
    <source>
        <dbReference type="EMBL" id="UGY00504.1"/>
    </source>
</evidence>
<sequence length="259" mass="29494">MSEDKFAERQRPVSQAKHLGLQDLKRCLARVPAVIDIGFAGYSEPWLHPECTTMFEYAYKRGHGIRIFTTLVGMNRSDVRRLQMLQFKSFVVHVLDDGTYMNSRLVGKTYLNVLRRLVEANIPSIRYVVLGKVHPKLADIIPAKQLTRLRPLTSRRGRTDPSIIKPRRPLVGTLTCIGERQNRNVLLPNGDISLCGMDFERHHVLGNFLRDESEDLFETPIFREIIDRMNGMDGFLLCRRCEYAKPQSSGGMTGAGHAV</sequence>
<reference evidence="1 2" key="1">
    <citation type="journal article" date="2021" name="Int. J. Syst. Evol. Microbiol.">
        <title>Bradyrhizobium septentrionale sp. nov. (sv. septentrionale) and Bradyrhizobium quebecense sp. nov. (sv. septentrionale) associated with legumes native to Canada possess rearranged symbiosis genes and numerous insertion sequences.</title>
        <authorList>
            <person name="Bromfield E.S.P."/>
            <person name="Cloutier S."/>
        </authorList>
    </citation>
    <scope>NUCLEOTIDE SEQUENCE [LARGE SCALE GENOMIC DNA]</scope>
    <source>
        <strain evidence="1 2">12S5</strain>
    </source>
</reference>
<evidence type="ECO:0000313" key="2">
    <source>
        <dbReference type="Proteomes" id="UP000692816"/>
    </source>
</evidence>
<proteinExistence type="predicted"/>
<protein>
    <submittedName>
        <fullName evidence="1">Uncharacterized protein</fullName>
    </submittedName>
</protein>